<name>A0A9W8YSW7_9PEZI</name>
<reference evidence="1" key="1">
    <citation type="submission" date="2022-10" db="EMBL/GenBank/DDBJ databases">
        <title>Tapping the CABI collections for fungal endophytes: first genome assemblies for Collariella, Neodidymelliopsis, Ascochyta clinopodiicola, Didymella pomorum, Didymosphaeria variabile, Neocosmospora piperis and Neocucurbitaria cava.</title>
        <authorList>
            <person name="Hill R."/>
        </authorList>
    </citation>
    <scope>NUCLEOTIDE SEQUENCE</scope>
    <source>
        <strain evidence="1">IMI 355082</strain>
    </source>
</reference>
<sequence>MPLPDYWCHTKLHPSFKDDILDTHLIYDYDAQDGEGNPEKWRYEFWFFSENRVVYSIHGGPMKGRQNYQTCAYQCIRPGEIWQCNFLEETGTFVSLVYDITNKKITTGAAFSKGHWEHAPEAHGDKRNPEDFERWRGLAKLGIATDRLVLAEQADVLEVFKGAGNLVPIAPDAVTF</sequence>
<dbReference type="Gene3D" id="2.40.128.20">
    <property type="match status" value="1"/>
</dbReference>
<comment type="caution">
    <text evidence="1">The sequence shown here is derived from an EMBL/GenBank/DDBJ whole genome shotgun (WGS) entry which is preliminary data.</text>
</comment>
<dbReference type="AlphaFoldDB" id="A0A9W8YSW7"/>
<dbReference type="Proteomes" id="UP001140453">
    <property type="component" value="Unassembled WGS sequence"/>
</dbReference>
<dbReference type="GO" id="GO:0016831">
    <property type="term" value="F:carboxy-lyase activity"/>
    <property type="evidence" value="ECO:0007669"/>
    <property type="project" value="InterPro"/>
</dbReference>
<evidence type="ECO:0000313" key="1">
    <source>
        <dbReference type="EMBL" id="KAJ4390863.1"/>
    </source>
</evidence>
<dbReference type="EMBL" id="JAPEVB010000003">
    <property type="protein sequence ID" value="KAJ4390863.1"/>
    <property type="molecule type" value="Genomic_DNA"/>
</dbReference>
<protein>
    <recommendedName>
        <fullName evidence="3">Calycin-like protein</fullName>
    </recommendedName>
</protein>
<dbReference type="Pfam" id="PF05870">
    <property type="entry name" value="PA_decarbox"/>
    <property type="match status" value="1"/>
</dbReference>
<dbReference type="SUPFAM" id="SSF50814">
    <property type="entry name" value="Lipocalins"/>
    <property type="match status" value="1"/>
</dbReference>
<dbReference type="InterPro" id="IPR012674">
    <property type="entry name" value="Calycin"/>
</dbReference>
<evidence type="ECO:0000313" key="2">
    <source>
        <dbReference type="Proteomes" id="UP001140453"/>
    </source>
</evidence>
<evidence type="ECO:0008006" key="3">
    <source>
        <dbReference type="Google" id="ProtNLM"/>
    </source>
</evidence>
<dbReference type="OrthoDB" id="4415004at2759"/>
<dbReference type="PANTHER" id="PTHR40087">
    <property type="entry name" value="PHENOLIC ACID DECARBOXYLASE PADC"/>
    <property type="match status" value="1"/>
</dbReference>
<accession>A0A9W8YSW7</accession>
<keyword evidence="2" id="KW-1185">Reference proteome</keyword>
<dbReference type="InterPro" id="IPR008729">
    <property type="entry name" value="PA_de_COase"/>
</dbReference>
<dbReference type="PANTHER" id="PTHR40087:SF1">
    <property type="entry name" value="PHENOLIC ACID DECARBOXYLASE PADC"/>
    <property type="match status" value="1"/>
</dbReference>
<gene>
    <name evidence="1" type="ORF">N0V93_004462</name>
</gene>
<organism evidence="1 2">
    <name type="scientific">Gnomoniopsis smithogilvyi</name>
    <dbReference type="NCBI Taxonomy" id="1191159"/>
    <lineage>
        <taxon>Eukaryota</taxon>
        <taxon>Fungi</taxon>
        <taxon>Dikarya</taxon>
        <taxon>Ascomycota</taxon>
        <taxon>Pezizomycotina</taxon>
        <taxon>Sordariomycetes</taxon>
        <taxon>Sordariomycetidae</taxon>
        <taxon>Diaporthales</taxon>
        <taxon>Gnomoniaceae</taxon>
        <taxon>Gnomoniopsis</taxon>
    </lineage>
</organism>
<proteinExistence type="predicted"/>